<comment type="caution">
    <text evidence="1">The sequence shown here is derived from an EMBL/GenBank/DDBJ whole genome shotgun (WGS) entry which is preliminary data.</text>
</comment>
<evidence type="ECO:0000313" key="1">
    <source>
        <dbReference type="EMBL" id="CAB4006304.1"/>
    </source>
</evidence>
<dbReference type="Proteomes" id="UP001152795">
    <property type="component" value="Unassembled WGS sequence"/>
</dbReference>
<dbReference type="Gene3D" id="1.10.443.10">
    <property type="entry name" value="Intergrase catalytic core"/>
    <property type="match status" value="1"/>
</dbReference>
<dbReference type="AlphaFoldDB" id="A0A7D9II16"/>
<dbReference type="GO" id="GO:0015074">
    <property type="term" value="P:DNA integration"/>
    <property type="evidence" value="ECO:0007669"/>
    <property type="project" value="InterPro"/>
</dbReference>
<dbReference type="InterPro" id="IPR013762">
    <property type="entry name" value="Integrase-like_cat_sf"/>
</dbReference>
<dbReference type="GO" id="GO:0006310">
    <property type="term" value="P:DNA recombination"/>
    <property type="evidence" value="ECO:0007669"/>
    <property type="project" value="InterPro"/>
</dbReference>
<sequence length="132" mass="14950">MVVGERSLGDKMKKISKEANLSKTYTNHYVRATAVTILDKSGFEARHVTAISGYKNESNIQSYCKTDISTKRKMSTMLSAECEIGGDEETHLSQFQLSPILSLSQEEFIVQNTHTENKKTFNFHNCSVNFFQ</sequence>
<dbReference type="InterPro" id="IPR011010">
    <property type="entry name" value="DNA_brk_join_enz"/>
</dbReference>
<proteinExistence type="predicted"/>
<dbReference type="SUPFAM" id="SSF56349">
    <property type="entry name" value="DNA breaking-rejoining enzymes"/>
    <property type="match status" value="1"/>
</dbReference>
<dbReference type="OrthoDB" id="5981173at2759"/>
<dbReference type="InterPro" id="IPR052787">
    <property type="entry name" value="MAVS"/>
</dbReference>
<dbReference type="PANTHER" id="PTHR21446:SF12">
    <property type="entry name" value="POTASSIUM CHANNEL TETRAMERIZATION DOMAIN CONTAINING 1"/>
    <property type="match status" value="1"/>
</dbReference>
<gene>
    <name evidence="1" type="ORF">PACLA_8A036429</name>
</gene>
<name>A0A7D9II16_PARCT</name>
<reference evidence="1" key="1">
    <citation type="submission" date="2020-04" db="EMBL/GenBank/DDBJ databases">
        <authorList>
            <person name="Alioto T."/>
            <person name="Alioto T."/>
            <person name="Gomez Garrido J."/>
        </authorList>
    </citation>
    <scope>NUCLEOTIDE SEQUENCE</scope>
    <source>
        <strain evidence="1">A484AB</strain>
    </source>
</reference>
<protein>
    <submittedName>
        <fullName evidence="1">Integrator complex subunit 9-like</fullName>
    </submittedName>
</protein>
<dbReference type="GO" id="GO:0003677">
    <property type="term" value="F:DNA binding"/>
    <property type="evidence" value="ECO:0007669"/>
    <property type="project" value="InterPro"/>
</dbReference>
<accession>A0A7D9II16</accession>
<organism evidence="1 2">
    <name type="scientific">Paramuricea clavata</name>
    <name type="common">Red gorgonian</name>
    <name type="synonym">Violescent sea-whip</name>
    <dbReference type="NCBI Taxonomy" id="317549"/>
    <lineage>
        <taxon>Eukaryota</taxon>
        <taxon>Metazoa</taxon>
        <taxon>Cnidaria</taxon>
        <taxon>Anthozoa</taxon>
        <taxon>Octocorallia</taxon>
        <taxon>Malacalcyonacea</taxon>
        <taxon>Plexauridae</taxon>
        <taxon>Paramuricea</taxon>
    </lineage>
</organism>
<keyword evidence="2" id="KW-1185">Reference proteome</keyword>
<dbReference type="EMBL" id="CACRXK020005472">
    <property type="protein sequence ID" value="CAB4006304.1"/>
    <property type="molecule type" value="Genomic_DNA"/>
</dbReference>
<evidence type="ECO:0000313" key="2">
    <source>
        <dbReference type="Proteomes" id="UP001152795"/>
    </source>
</evidence>
<dbReference type="PANTHER" id="PTHR21446">
    <property type="entry name" value="DUF3504 DOMAIN-CONTAINING PROTEIN"/>
    <property type="match status" value="1"/>
</dbReference>